<evidence type="ECO:0000313" key="3">
    <source>
        <dbReference type="Proteomes" id="UP000060778"/>
    </source>
</evidence>
<dbReference type="KEGG" id="iis:EYM_07020"/>
<keyword evidence="3" id="KW-1185">Reference proteome</keyword>
<evidence type="ECO:0000256" key="1">
    <source>
        <dbReference type="SAM" id="Phobius"/>
    </source>
</evidence>
<dbReference type="Proteomes" id="UP000060778">
    <property type="component" value="Chromosome"/>
</dbReference>
<feature type="transmembrane region" description="Helical" evidence="1">
    <location>
        <begin position="20"/>
        <end position="43"/>
    </location>
</feature>
<feature type="transmembrane region" description="Helical" evidence="1">
    <location>
        <begin position="101"/>
        <end position="120"/>
    </location>
</feature>
<sequence length="238" mass="26274">MVMSHQYKGLICIPNSGEGKVLLTAILSSILEYIVGFILLYAYKREGSKVALFFGTSVLLYAVAHTIGGTLLSTIKSQYNYDVTKFVNDPNYKAFESLRNFLVGAFMGLALLGISELLQVTGQSSRAKWVRLYAVAGLIAFLALRLYCVWGVSNVKHPFFSLAQWVYLIPGSLIIAIVGLTLYKMGGTQGTLLIALSFLIYAVILPLYAAWKGTQLLNVWYGLRMISDLLLLLGVLRL</sequence>
<feature type="transmembrane region" description="Helical" evidence="1">
    <location>
        <begin position="165"/>
        <end position="183"/>
    </location>
</feature>
<dbReference type="AlphaFoldDB" id="A0A0U3E4A3"/>
<dbReference type="STRING" id="940295.EYM_07020"/>
<evidence type="ECO:0000313" key="2">
    <source>
        <dbReference type="EMBL" id="ALU12747.1"/>
    </source>
</evidence>
<organism evidence="2 3">
    <name type="scientific">Ignicoccus islandicus DSM 13165</name>
    <dbReference type="NCBI Taxonomy" id="940295"/>
    <lineage>
        <taxon>Archaea</taxon>
        <taxon>Thermoproteota</taxon>
        <taxon>Thermoprotei</taxon>
        <taxon>Desulfurococcales</taxon>
        <taxon>Desulfurococcaceae</taxon>
        <taxon>Ignicoccus</taxon>
    </lineage>
</organism>
<protein>
    <submittedName>
        <fullName evidence="2">Uncharacterized protein</fullName>
    </submittedName>
</protein>
<reference evidence="2 3" key="1">
    <citation type="submission" date="2013-11" db="EMBL/GenBank/DDBJ databases">
        <title>Comparative genomics of Ignicoccus.</title>
        <authorList>
            <person name="Podar M."/>
        </authorList>
    </citation>
    <scope>NUCLEOTIDE SEQUENCE [LARGE SCALE GENOMIC DNA]</scope>
    <source>
        <strain evidence="2 3">DSM 13165</strain>
    </source>
</reference>
<feature type="transmembrane region" description="Helical" evidence="1">
    <location>
        <begin position="217"/>
        <end position="236"/>
    </location>
</feature>
<keyword evidence="1" id="KW-0812">Transmembrane</keyword>
<gene>
    <name evidence="2" type="ORF">EYM_07020</name>
</gene>
<feature type="transmembrane region" description="Helical" evidence="1">
    <location>
        <begin position="132"/>
        <end position="153"/>
    </location>
</feature>
<dbReference type="EMBL" id="CP006867">
    <property type="protein sequence ID" value="ALU12747.1"/>
    <property type="molecule type" value="Genomic_DNA"/>
</dbReference>
<feature type="transmembrane region" description="Helical" evidence="1">
    <location>
        <begin position="50"/>
        <end position="72"/>
    </location>
</feature>
<accession>A0A0U3E4A3</accession>
<keyword evidence="1" id="KW-1133">Transmembrane helix</keyword>
<keyword evidence="1" id="KW-0472">Membrane</keyword>
<proteinExistence type="predicted"/>
<name>A0A0U3E4A3_9CREN</name>
<feature type="transmembrane region" description="Helical" evidence="1">
    <location>
        <begin position="190"/>
        <end position="211"/>
    </location>
</feature>